<feature type="region of interest" description="Disordered" evidence="1">
    <location>
        <begin position="1"/>
        <end position="67"/>
    </location>
</feature>
<gene>
    <name evidence="2" type="ORF">RND71_040513</name>
</gene>
<reference evidence="2" key="1">
    <citation type="submission" date="2023-12" db="EMBL/GenBank/DDBJ databases">
        <title>Genome assembly of Anisodus tanguticus.</title>
        <authorList>
            <person name="Wang Y.-J."/>
        </authorList>
    </citation>
    <scope>NUCLEOTIDE SEQUENCE</scope>
    <source>
        <strain evidence="2">KB-2021</strain>
        <tissue evidence="2">Leaf</tissue>
    </source>
</reference>
<evidence type="ECO:0000313" key="2">
    <source>
        <dbReference type="EMBL" id="KAK4339051.1"/>
    </source>
</evidence>
<evidence type="ECO:0000313" key="3">
    <source>
        <dbReference type="Proteomes" id="UP001291623"/>
    </source>
</evidence>
<accession>A0AAE1QT61</accession>
<keyword evidence="3" id="KW-1185">Reference proteome</keyword>
<evidence type="ECO:0000256" key="1">
    <source>
        <dbReference type="SAM" id="MobiDB-lite"/>
    </source>
</evidence>
<protein>
    <submittedName>
        <fullName evidence="2">Uncharacterized protein</fullName>
    </submittedName>
</protein>
<dbReference type="AlphaFoldDB" id="A0AAE1QT61"/>
<feature type="compositionally biased region" description="Basic and acidic residues" evidence="1">
    <location>
        <begin position="22"/>
        <end position="43"/>
    </location>
</feature>
<dbReference type="Proteomes" id="UP001291623">
    <property type="component" value="Unassembled WGS sequence"/>
</dbReference>
<name>A0AAE1QT61_9SOLA</name>
<sequence>MASGEGDLFCDKQMTSNLGASKRGEPEKSDKSKRSSRCYDLKGGRSSPAIDARSIPGGSANLPINSIPKKPGNRRLALVYLVLINERHPLLFHTRKRKSVLVPKRPDLGKASPMLEGLTVLLISSPDLFCARLDAISDVHSKRAIGDERDTCHNQTKKENESRWTAIAEIVTLWNCFAFYGFPEEERPRSATRNG</sequence>
<proteinExistence type="predicted"/>
<dbReference type="EMBL" id="JAVYJV010000023">
    <property type="protein sequence ID" value="KAK4339051.1"/>
    <property type="molecule type" value="Genomic_DNA"/>
</dbReference>
<organism evidence="2 3">
    <name type="scientific">Anisodus tanguticus</name>
    <dbReference type="NCBI Taxonomy" id="243964"/>
    <lineage>
        <taxon>Eukaryota</taxon>
        <taxon>Viridiplantae</taxon>
        <taxon>Streptophyta</taxon>
        <taxon>Embryophyta</taxon>
        <taxon>Tracheophyta</taxon>
        <taxon>Spermatophyta</taxon>
        <taxon>Magnoliopsida</taxon>
        <taxon>eudicotyledons</taxon>
        <taxon>Gunneridae</taxon>
        <taxon>Pentapetalae</taxon>
        <taxon>asterids</taxon>
        <taxon>lamiids</taxon>
        <taxon>Solanales</taxon>
        <taxon>Solanaceae</taxon>
        <taxon>Solanoideae</taxon>
        <taxon>Hyoscyameae</taxon>
        <taxon>Anisodus</taxon>
    </lineage>
</organism>
<comment type="caution">
    <text evidence="2">The sequence shown here is derived from an EMBL/GenBank/DDBJ whole genome shotgun (WGS) entry which is preliminary data.</text>
</comment>